<dbReference type="SUPFAM" id="SSF51735">
    <property type="entry name" value="NAD(P)-binding Rossmann-fold domains"/>
    <property type="match status" value="1"/>
</dbReference>
<dbReference type="PANTHER" id="PTHR43162:SF1">
    <property type="entry name" value="PRESTALK A DIFFERENTIATION PROTEIN A"/>
    <property type="match status" value="1"/>
</dbReference>
<accession>A0ABY1BZK8</accession>
<comment type="caution">
    <text evidence="1">The sequence shown here is derived from an EMBL/GenBank/DDBJ whole genome shotgun (WGS) entry which is preliminary data.</text>
</comment>
<sequence length="279" mass="29846">MCMPRAMTSSSSILILGASGTTGRRVTRLLRGQGHSVRAASRNSDIHFDWTDSSTWEAALGASSRLYLMAPHDMPFPPEFVSLAVSRSVRRIVLLSSQGIEIMGDKRLMAAERLVRGAGVEWTVIRPDWFNQNFDEGFFRPSVLAGRIALPVGDTKQAFVDADDIAAVVATALTEDGHAGRSYDLSGPRALGFAEAAAIIGRAAEREVHFAGDPDTYRAEQKTLGLPDEAIQGAIQAFSALKERGDAAPTDTVRAVTGRAPKPFETYAAEAAASGAWAP</sequence>
<reference evidence="1 2" key="1">
    <citation type="submission" date="2016-10" db="EMBL/GenBank/DDBJ databases">
        <authorList>
            <person name="Varghese N."/>
            <person name="Submissions S."/>
        </authorList>
    </citation>
    <scope>NUCLEOTIDE SEQUENCE [LARGE SCALE GENOMIC DNA]</scope>
    <source>
        <strain evidence="1 2">DSM 16525</strain>
    </source>
</reference>
<name>A0ABY1BZK8_MYXFU</name>
<dbReference type="PANTHER" id="PTHR43162">
    <property type="match status" value="1"/>
</dbReference>
<dbReference type="InterPro" id="IPR036291">
    <property type="entry name" value="NAD(P)-bd_dom_sf"/>
</dbReference>
<dbReference type="Gene3D" id="3.90.25.10">
    <property type="entry name" value="UDP-galactose 4-epimerase, domain 1"/>
    <property type="match status" value="1"/>
</dbReference>
<dbReference type="EMBL" id="FOIB01000002">
    <property type="protein sequence ID" value="SET39134.1"/>
    <property type="molecule type" value="Genomic_DNA"/>
</dbReference>
<gene>
    <name evidence="1" type="ORF">SAMN05443572_102116</name>
</gene>
<evidence type="ECO:0000313" key="2">
    <source>
        <dbReference type="Proteomes" id="UP000183760"/>
    </source>
</evidence>
<proteinExistence type="predicted"/>
<keyword evidence="2" id="KW-1185">Reference proteome</keyword>
<protein>
    <submittedName>
        <fullName evidence="1">Uncharacterized conserved protein YbjT, contains NAD(P)-binding and DUF2867 domains</fullName>
    </submittedName>
</protein>
<organism evidence="1 2">
    <name type="scientific">Myxococcus fulvus</name>
    <dbReference type="NCBI Taxonomy" id="33"/>
    <lineage>
        <taxon>Bacteria</taxon>
        <taxon>Pseudomonadati</taxon>
        <taxon>Myxococcota</taxon>
        <taxon>Myxococcia</taxon>
        <taxon>Myxococcales</taxon>
        <taxon>Cystobacterineae</taxon>
        <taxon>Myxococcaceae</taxon>
        <taxon>Myxococcus</taxon>
    </lineage>
</organism>
<dbReference type="Gene3D" id="3.40.50.720">
    <property type="entry name" value="NAD(P)-binding Rossmann-like Domain"/>
    <property type="match status" value="1"/>
</dbReference>
<evidence type="ECO:0000313" key="1">
    <source>
        <dbReference type="EMBL" id="SET39134.1"/>
    </source>
</evidence>
<dbReference type="Proteomes" id="UP000183760">
    <property type="component" value="Unassembled WGS sequence"/>
</dbReference>
<dbReference type="InterPro" id="IPR051604">
    <property type="entry name" value="Ergot_Alk_Oxidoreductase"/>
</dbReference>